<dbReference type="Proteomes" id="UP001139104">
    <property type="component" value="Unassembled WGS sequence"/>
</dbReference>
<organism evidence="1 2">
    <name type="scientific">Candidatus Rhodoblastus alkanivorans</name>
    <dbReference type="NCBI Taxonomy" id="2954117"/>
    <lineage>
        <taxon>Bacteria</taxon>
        <taxon>Pseudomonadati</taxon>
        <taxon>Pseudomonadota</taxon>
        <taxon>Alphaproteobacteria</taxon>
        <taxon>Hyphomicrobiales</taxon>
        <taxon>Rhodoblastaceae</taxon>
        <taxon>Rhodoblastus</taxon>
    </lineage>
</organism>
<dbReference type="RefSeq" id="WP_243067725.1">
    <property type="nucleotide sequence ID" value="NZ_JAIVFK010000006.1"/>
</dbReference>
<sequence length="102" mass="10443">MILRSAAPRPVARDEAESIAIEALGFLAGDPELLTRFLGLTGLEVASLRAAAAEPGFLAGVLAFVAGHEKTLTDFAAAAGKAPEMVAAAHRALNPESFSGEI</sequence>
<reference evidence="1" key="1">
    <citation type="journal article" date="2022" name="ISME J.">
        <title>Identification of active gaseous-alkane degraders at natural gas seeps.</title>
        <authorList>
            <person name="Farhan Ul Haque M."/>
            <person name="Hernandez M."/>
            <person name="Crombie A.T."/>
            <person name="Murrell J.C."/>
        </authorList>
    </citation>
    <scope>NUCLEOTIDE SEQUENCE</scope>
    <source>
        <strain evidence="1">PC2</strain>
    </source>
</reference>
<dbReference type="EMBL" id="JAIVFP010000001">
    <property type="protein sequence ID" value="MCI4683795.1"/>
    <property type="molecule type" value="Genomic_DNA"/>
</dbReference>
<comment type="caution">
    <text evidence="1">The sequence shown here is derived from an EMBL/GenBank/DDBJ whole genome shotgun (WGS) entry which is preliminary data.</text>
</comment>
<protein>
    <submittedName>
        <fullName evidence="1">DUF3572 domain-containing protein</fullName>
    </submittedName>
</protein>
<dbReference type="Pfam" id="PF12096">
    <property type="entry name" value="DUF3572"/>
    <property type="match status" value="1"/>
</dbReference>
<evidence type="ECO:0000313" key="2">
    <source>
        <dbReference type="Proteomes" id="UP001139104"/>
    </source>
</evidence>
<proteinExistence type="predicted"/>
<name>A0ABS9Z8M0_9HYPH</name>
<dbReference type="InterPro" id="IPR021955">
    <property type="entry name" value="DUF3572"/>
</dbReference>
<evidence type="ECO:0000313" key="1">
    <source>
        <dbReference type="EMBL" id="MCI4683795.1"/>
    </source>
</evidence>
<gene>
    <name evidence="1" type="ORF">K2U94_13650</name>
</gene>
<keyword evidence="2" id="KW-1185">Reference proteome</keyword>
<accession>A0ABS9Z8M0</accession>